<dbReference type="Gene3D" id="1.20.272.10">
    <property type="match status" value="1"/>
</dbReference>
<comment type="similarity">
    <text evidence="1 11">Belongs to the DnaX/STICHEL family.</text>
</comment>
<dbReference type="KEGG" id="kga:ST1E_0403"/>
<keyword evidence="3 11" id="KW-0548">Nucleotidyltransferase</keyword>
<organism evidence="13 14">
    <name type="scientific">Candidatus Kinetoplastidibacterium galati TCC219</name>
    <dbReference type="NCBI Taxonomy" id="1208921"/>
    <lineage>
        <taxon>Bacteria</taxon>
        <taxon>Pseudomonadati</taxon>
        <taxon>Pseudomonadota</taxon>
        <taxon>Betaproteobacteria</taxon>
        <taxon>Candidatus Kinetoplastidibacterium</taxon>
    </lineage>
</organism>
<dbReference type="HOGENOM" id="CLU_006229_6_0_4"/>
<evidence type="ECO:0000259" key="12">
    <source>
        <dbReference type="SMART" id="SM00382"/>
    </source>
</evidence>
<dbReference type="InterPro" id="IPR001270">
    <property type="entry name" value="ClpA/B"/>
</dbReference>
<comment type="function">
    <text evidence="11">DNA polymerase III is a complex, multichain enzyme responsible for most of the replicative synthesis in bacteria. This DNA polymerase also exhibits 3' to 5' exonuclease activity.</text>
</comment>
<dbReference type="InterPro" id="IPR045085">
    <property type="entry name" value="HLD_clamp_pol_III_gamma_tau"/>
</dbReference>
<dbReference type="EMBL" id="CP003806">
    <property type="protein sequence ID" value="AGF48858.1"/>
    <property type="molecule type" value="Genomic_DNA"/>
</dbReference>
<dbReference type="RefSeq" id="WP_015389343.1">
    <property type="nucleotide sequence ID" value="NC_020284.1"/>
</dbReference>
<dbReference type="PATRIC" id="fig|1208921.3.peg.135"/>
<dbReference type="FunFam" id="3.40.50.300:FF:000014">
    <property type="entry name" value="DNA polymerase III subunit gamma/tau"/>
    <property type="match status" value="1"/>
</dbReference>
<dbReference type="GO" id="GO:0006261">
    <property type="term" value="P:DNA-templated DNA replication"/>
    <property type="evidence" value="ECO:0007669"/>
    <property type="project" value="TreeGrafter"/>
</dbReference>
<proteinExistence type="inferred from homology"/>
<dbReference type="NCBIfam" id="TIGR02397">
    <property type="entry name" value="dnaX_nterm"/>
    <property type="match status" value="1"/>
</dbReference>
<dbReference type="InterPro" id="IPR022754">
    <property type="entry name" value="DNA_pol_III_gamma-3"/>
</dbReference>
<dbReference type="OrthoDB" id="9810148at2"/>
<dbReference type="PANTHER" id="PTHR11669">
    <property type="entry name" value="REPLICATION FACTOR C / DNA POLYMERASE III GAMMA-TAU SUBUNIT"/>
    <property type="match status" value="1"/>
</dbReference>
<gene>
    <name evidence="11" type="primary">dnaX</name>
    <name evidence="13" type="ORF">ST1E_0403</name>
</gene>
<evidence type="ECO:0000256" key="2">
    <source>
        <dbReference type="ARBA" id="ARBA00022679"/>
    </source>
</evidence>
<evidence type="ECO:0000256" key="1">
    <source>
        <dbReference type="ARBA" id="ARBA00006360"/>
    </source>
</evidence>
<dbReference type="Gene3D" id="3.30.300.150">
    <property type="entry name" value="DNA polymerase III, tau subunit, domain V"/>
    <property type="match status" value="1"/>
</dbReference>
<dbReference type="FunFam" id="1.10.8.60:FF:000013">
    <property type="entry name" value="DNA polymerase III subunit gamma/tau"/>
    <property type="match status" value="1"/>
</dbReference>
<keyword evidence="5" id="KW-0479">Metal-binding</keyword>
<dbReference type="Gene3D" id="3.40.50.300">
    <property type="entry name" value="P-loop containing nucleotide triphosphate hydrolases"/>
    <property type="match status" value="1"/>
</dbReference>
<reference evidence="13 14" key="1">
    <citation type="journal article" date="2013" name="Genome Biol. Evol.">
        <title>Genome evolution and phylogenomic analysis of candidatus kinetoplastibacterium, the betaproteobacterial endosymbionts of strigomonas and angomonas.</title>
        <authorList>
            <person name="Alves J.M."/>
            <person name="Serrano M.G."/>
            <person name="Maia da Silva F."/>
            <person name="Voegtly L.J."/>
            <person name="Matveyev A.V."/>
            <person name="Teixeira M.M."/>
            <person name="Camargo E.P."/>
            <person name="Buck G.A."/>
        </authorList>
    </citation>
    <scope>NUCLEOTIDE SEQUENCE [LARGE SCALE GENOMIC DNA]</scope>
    <source>
        <strain evidence="13 14">TCC219</strain>
    </source>
</reference>
<evidence type="ECO:0000256" key="11">
    <source>
        <dbReference type="RuleBase" id="RU364063"/>
    </source>
</evidence>
<dbReference type="Pfam" id="PF22608">
    <property type="entry name" value="DNAX_ATPase_lid"/>
    <property type="match status" value="1"/>
</dbReference>
<dbReference type="Pfam" id="PF12169">
    <property type="entry name" value="DNA_pol3_gamma3"/>
    <property type="match status" value="1"/>
</dbReference>
<evidence type="ECO:0000256" key="8">
    <source>
        <dbReference type="ARBA" id="ARBA00022840"/>
    </source>
</evidence>
<dbReference type="GO" id="GO:0003887">
    <property type="term" value="F:DNA-directed DNA polymerase activity"/>
    <property type="evidence" value="ECO:0007669"/>
    <property type="project" value="UniProtKB-KW"/>
</dbReference>
<dbReference type="CDD" id="cd18137">
    <property type="entry name" value="HLD_clamp_pol_III_gamma_tau"/>
    <property type="match status" value="1"/>
</dbReference>
<evidence type="ECO:0000313" key="14">
    <source>
        <dbReference type="Proteomes" id="UP000011658"/>
    </source>
</evidence>
<dbReference type="InterPro" id="IPR003593">
    <property type="entry name" value="AAA+_ATPase"/>
</dbReference>
<dbReference type="SUPFAM" id="SSF52540">
    <property type="entry name" value="P-loop containing nucleoside triphosphate hydrolases"/>
    <property type="match status" value="1"/>
</dbReference>
<keyword evidence="8 11" id="KW-0067">ATP-binding</keyword>
<keyword evidence="6 11" id="KW-0547">Nucleotide-binding</keyword>
<evidence type="ECO:0000256" key="9">
    <source>
        <dbReference type="ARBA" id="ARBA00022932"/>
    </source>
</evidence>
<keyword evidence="7" id="KW-0862">Zinc</keyword>
<protein>
    <recommendedName>
        <fullName evidence="11">DNA polymerase III subunit gamma/tau</fullName>
        <ecNumber evidence="11">2.7.7.7</ecNumber>
    </recommendedName>
</protein>
<dbReference type="Pfam" id="PF13177">
    <property type="entry name" value="DNA_pol3_delta2"/>
    <property type="match status" value="1"/>
</dbReference>
<dbReference type="NCBIfam" id="NF004046">
    <property type="entry name" value="PRK05563.1"/>
    <property type="match status" value="1"/>
</dbReference>
<dbReference type="PANTHER" id="PTHR11669:SF0">
    <property type="entry name" value="PROTEIN STICHEL-LIKE 2"/>
    <property type="match status" value="1"/>
</dbReference>
<dbReference type="InterPro" id="IPR038249">
    <property type="entry name" value="PolIII_tau_V_sf"/>
</dbReference>
<dbReference type="InterPro" id="IPR008921">
    <property type="entry name" value="DNA_pol3_clamp-load_cplx_C"/>
</dbReference>
<dbReference type="GO" id="GO:0046872">
    <property type="term" value="F:metal ion binding"/>
    <property type="evidence" value="ECO:0007669"/>
    <property type="project" value="UniProtKB-KW"/>
</dbReference>
<dbReference type="Gene3D" id="1.10.8.60">
    <property type="match status" value="1"/>
</dbReference>
<evidence type="ECO:0000313" key="13">
    <source>
        <dbReference type="EMBL" id="AGF48858.1"/>
    </source>
</evidence>
<keyword evidence="4 11" id="KW-0235">DNA replication</keyword>
<dbReference type="STRING" id="1208921.ST1E_0403"/>
<keyword evidence="14" id="KW-1185">Reference proteome</keyword>
<comment type="subunit">
    <text evidence="11">DNA polymerase III contains a core (composed of alpha, epsilon and theta chains) that associates with a tau subunit. This core dimerizes to form the POLIII' complex. PolIII' associates with the gamma complex (composed of gamma, delta, delta', psi and chi chains) and with the beta chain to form the complete DNA polymerase III complex.</text>
</comment>
<keyword evidence="2 11" id="KW-0808">Transferase</keyword>
<dbReference type="GO" id="GO:0009360">
    <property type="term" value="C:DNA polymerase III complex"/>
    <property type="evidence" value="ECO:0007669"/>
    <property type="project" value="InterPro"/>
</dbReference>
<name>M1L8F0_9PROT</name>
<dbReference type="CDD" id="cd00009">
    <property type="entry name" value="AAA"/>
    <property type="match status" value="1"/>
</dbReference>
<dbReference type="SUPFAM" id="SSF48019">
    <property type="entry name" value="post-AAA+ oligomerization domain-like"/>
    <property type="match status" value="1"/>
</dbReference>
<sequence>MNYLALARKWRPRKFGDVIGQDHVVHTLINSLDTRRLHHAWLFSGTRGVGKTTLARILAKSLNCEKGITSKPCGICVSCMGIDEGNSVDYLEIDAASNRGVEDMAVLLDQVTYSPVLGRYKVYLIDEVHMLTGHAFNSMLKTLEDPPDHVKFILATTDPQKIPITIISRCMHFSLRPMSTKVIAGLLEKILNNELVRYDSSALAIIARFAKGSMRDALSLTDQAISYSDGHITDRSLMSMLGLVEKDHLIKIFEALITHNSSEIIKLANDIEISGLSYENVLSEFALMLSHLMIIKEVPSLDGDNSFFDMAQIKEIVSQISFDLISLLYSVTLNSIVELEKSPDSYHGFIVVLFRLISLISSSNINDAYGVFSNNSDKSCLSINNNDSDVNSTNELNNDSSNSDIPNAEEYIYNTVTDIGKKLVSESIKNDGADSVKLLETMSIHTWGDFVNKLPVSGLAGELARHSEWIDFDGRSIFIRVASKALFGYSTQKRLKTILCEYLGIVIDLVVTLDVTGDKTAHAISHMEEELKKSKLKAVVHNNKFIRSIISLLDGVIMEDTICSINY</sequence>
<dbReference type="GO" id="GO:0005524">
    <property type="term" value="F:ATP binding"/>
    <property type="evidence" value="ECO:0007669"/>
    <property type="project" value="UniProtKB-KW"/>
</dbReference>
<evidence type="ECO:0000256" key="6">
    <source>
        <dbReference type="ARBA" id="ARBA00022741"/>
    </source>
</evidence>
<feature type="domain" description="AAA+ ATPase" evidence="12">
    <location>
        <begin position="37"/>
        <end position="179"/>
    </location>
</feature>
<evidence type="ECO:0000256" key="10">
    <source>
        <dbReference type="ARBA" id="ARBA00049244"/>
    </source>
</evidence>
<dbReference type="GO" id="GO:0003677">
    <property type="term" value="F:DNA binding"/>
    <property type="evidence" value="ECO:0007669"/>
    <property type="project" value="InterPro"/>
</dbReference>
<dbReference type="InterPro" id="IPR012763">
    <property type="entry name" value="DNA_pol_III_sug/sutau_N"/>
</dbReference>
<dbReference type="AlphaFoldDB" id="M1L8F0"/>
<evidence type="ECO:0000256" key="5">
    <source>
        <dbReference type="ARBA" id="ARBA00022723"/>
    </source>
</evidence>
<accession>M1L8F0</accession>
<dbReference type="SMART" id="SM00382">
    <property type="entry name" value="AAA"/>
    <property type="match status" value="1"/>
</dbReference>
<dbReference type="InterPro" id="IPR050238">
    <property type="entry name" value="DNA_Rep/Repair_Clamp_Loader"/>
</dbReference>
<dbReference type="EC" id="2.7.7.7" evidence="11"/>
<keyword evidence="9 11" id="KW-0239">DNA-directed DNA polymerase</keyword>
<comment type="catalytic activity">
    <reaction evidence="10 11">
        <text>DNA(n) + a 2'-deoxyribonucleoside 5'-triphosphate = DNA(n+1) + diphosphate</text>
        <dbReference type="Rhea" id="RHEA:22508"/>
        <dbReference type="Rhea" id="RHEA-COMP:17339"/>
        <dbReference type="Rhea" id="RHEA-COMP:17340"/>
        <dbReference type="ChEBI" id="CHEBI:33019"/>
        <dbReference type="ChEBI" id="CHEBI:61560"/>
        <dbReference type="ChEBI" id="CHEBI:173112"/>
        <dbReference type="EC" id="2.7.7.7"/>
    </reaction>
</comment>
<evidence type="ECO:0000256" key="7">
    <source>
        <dbReference type="ARBA" id="ARBA00022833"/>
    </source>
</evidence>
<dbReference type="InterPro" id="IPR027417">
    <property type="entry name" value="P-loop_NTPase"/>
</dbReference>
<dbReference type="PRINTS" id="PR00300">
    <property type="entry name" value="CLPPROTEASEA"/>
</dbReference>
<evidence type="ECO:0000256" key="4">
    <source>
        <dbReference type="ARBA" id="ARBA00022705"/>
    </source>
</evidence>
<dbReference type="Proteomes" id="UP000011658">
    <property type="component" value="Chromosome"/>
</dbReference>
<evidence type="ECO:0000256" key="3">
    <source>
        <dbReference type="ARBA" id="ARBA00022695"/>
    </source>
</evidence>
<dbReference type="eggNOG" id="COG2812">
    <property type="taxonomic scope" value="Bacteria"/>
</dbReference>